<dbReference type="EMBL" id="CAJVQC010006849">
    <property type="protein sequence ID" value="CAG8571990.1"/>
    <property type="molecule type" value="Genomic_DNA"/>
</dbReference>
<protein>
    <submittedName>
        <fullName evidence="1">11141_t:CDS:1</fullName>
    </submittedName>
</protein>
<evidence type="ECO:0000313" key="1">
    <source>
        <dbReference type="EMBL" id="CAG8571990.1"/>
    </source>
</evidence>
<accession>A0ACA9M5Z3</accession>
<name>A0ACA9M5Z3_9GLOM</name>
<sequence length="780" mass="90297">MSVNPANPPRPALYATDEAGFAYITTFERWPVIVTKIVDDVYKTRHSLDLSEVDKLKEGKEIIDSIGELKYQMQRKRPLIPIEDDGESDIGTWTHVFNTYFKDENWYSATWLFTECYLYRRIRSIFARTKHWKDYDPFFRQKEDTFKASFNAVIEIAKRIDELVYIPKLHADNEKIDTRRIIFHELVQISLWGNATDLSLLTNLSNDDIRKLQDIGTKKLEELEKNILANDLEKAWNYLSENSNVRIDIILDNSGFELYADLVLSDWLIQSGYAREVHLHAKNFPWFVSDTTQNDFNWLLQTLKSEDFFSSATEMERSFLKKFSNRLQSHVTDSRLILTSDYFWTSPYAYWHLAEQAPDLYADLCTSNLVIFKGDLNYRKLVYDCKWKTTMTFNEAIGPLASMKGSPLILALRTNKADVIVGLEEGIEERLTVNENDWMYSGKYASIMVDVELEGKLKDEILSPYLQKKVIEFIESGLFKHYSSASAVQDKLKKLETENQKLARSLVKSNNELKSFCIKIVRAKKAKQEYISKIRTTSLSAAAECTKAMISFLTGETPDHWLSKGTLSRVMADESTRGDKVFLVCFSYWDAYKNQPMITLVKMIDLNKYSSKNVLVVFENTAFGKLNTVSGLSLREHPYNLLQLVYYLHDGYSESNKDLLENNTFKCLLSGHHTYELTNQVLFWLGELQSAINDPYIIFEEQIIEARSNLCDQELTALINNLKSGLEKTREGFLKSNGPDFARSVCYVFLDRPLNVELTEKELQYTELLKKDKLEGNIQS</sequence>
<dbReference type="Proteomes" id="UP000789920">
    <property type="component" value="Unassembled WGS sequence"/>
</dbReference>
<keyword evidence="2" id="KW-1185">Reference proteome</keyword>
<reference evidence="1" key="1">
    <citation type="submission" date="2021-06" db="EMBL/GenBank/DDBJ databases">
        <authorList>
            <person name="Kallberg Y."/>
            <person name="Tangrot J."/>
            <person name="Rosling A."/>
        </authorList>
    </citation>
    <scope>NUCLEOTIDE SEQUENCE</scope>
    <source>
        <strain evidence="1">MA461A</strain>
    </source>
</reference>
<feature type="non-terminal residue" evidence="1">
    <location>
        <position position="780"/>
    </location>
</feature>
<comment type="caution">
    <text evidence="1">The sequence shown here is derived from an EMBL/GenBank/DDBJ whole genome shotgun (WGS) entry which is preliminary data.</text>
</comment>
<evidence type="ECO:0000313" key="2">
    <source>
        <dbReference type="Proteomes" id="UP000789920"/>
    </source>
</evidence>
<gene>
    <name evidence="1" type="ORF">RPERSI_LOCUS4792</name>
</gene>
<proteinExistence type="predicted"/>
<organism evidence="1 2">
    <name type="scientific">Racocetra persica</name>
    <dbReference type="NCBI Taxonomy" id="160502"/>
    <lineage>
        <taxon>Eukaryota</taxon>
        <taxon>Fungi</taxon>
        <taxon>Fungi incertae sedis</taxon>
        <taxon>Mucoromycota</taxon>
        <taxon>Glomeromycotina</taxon>
        <taxon>Glomeromycetes</taxon>
        <taxon>Diversisporales</taxon>
        <taxon>Gigasporaceae</taxon>
        <taxon>Racocetra</taxon>
    </lineage>
</organism>